<organism evidence="2">
    <name type="scientific">Olea europaea</name>
    <name type="common">Common olive</name>
    <dbReference type="NCBI Taxonomy" id="4146"/>
    <lineage>
        <taxon>Eukaryota</taxon>
        <taxon>Viridiplantae</taxon>
        <taxon>Streptophyta</taxon>
        <taxon>Embryophyta</taxon>
        <taxon>Tracheophyta</taxon>
        <taxon>Spermatophyta</taxon>
        <taxon>Magnoliopsida</taxon>
        <taxon>eudicotyledons</taxon>
        <taxon>Gunneridae</taxon>
        <taxon>Pentapetalae</taxon>
        <taxon>asterids</taxon>
        <taxon>lamiids</taxon>
        <taxon>Lamiales</taxon>
        <taxon>Oleaceae</taxon>
        <taxon>Oleeae</taxon>
        <taxon>Olea</taxon>
    </lineage>
</organism>
<dbReference type="GO" id="GO:0006508">
    <property type="term" value="P:proteolysis"/>
    <property type="evidence" value="ECO:0007669"/>
    <property type="project" value="InterPro"/>
</dbReference>
<dbReference type="GO" id="GO:0004185">
    <property type="term" value="F:serine-type carboxypeptidase activity"/>
    <property type="evidence" value="ECO:0007669"/>
    <property type="project" value="InterPro"/>
</dbReference>
<keyword evidence="2" id="KW-0378">Hydrolase</keyword>
<evidence type="ECO:0000256" key="1">
    <source>
        <dbReference type="ARBA" id="ARBA00009431"/>
    </source>
</evidence>
<feature type="non-terminal residue" evidence="2">
    <location>
        <position position="1"/>
    </location>
</feature>
<dbReference type="InterPro" id="IPR001563">
    <property type="entry name" value="Peptidase_S10"/>
</dbReference>
<dbReference type="EMBL" id="JQ711528">
    <property type="protein sequence ID" value="AFP49338.1"/>
    <property type="molecule type" value="mRNA"/>
</dbReference>
<dbReference type="AlphaFoldDB" id="J7FSI7"/>
<dbReference type="Gene3D" id="3.40.50.11320">
    <property type="match status" value="1"/>
</dbReference>
<sequence>YKNFTKKGANVLVFNGDHDMAALYVGPLSWIPLLNVTIDNNWRAWLVNGQVAGFTEKYKKNNFHLTFATLKCQNMSSSNIFDINPSK</sequence>
<accession>J7FSI7</accession>
<reference evidence="2" key="1">
    <citation type="journal article" date="2012" name="BMC Plant Biol.">
        <title>Molecular interactions between the olive and the fruit fly Bactrocera oleave.</title>
        <authorList>
            <person name="Corrado G."/>
            <person name="Alagna F."/>
            <person name="Rocco M."/>
            <person name="Renzone G."/>
            <person name="Varricchio P."/>
            <person name="Coppola V."/>
            <person name="Coppola M."/>
            <person name="Garonna A."/>
            <person name="Baldoni L."/>
            <person name="Scaloni A."/>
            <person name="Rao R."/>
        </authorList>
    </citation>
    <scope>NUCLEOTIDE SEQUENCE</scope>
</reference>
<protein>
    <submittedName>
        <fullName evidence="2">Serine carboxypeptidase-like protein</fullName>
    </submittedName>
</protein>
<dbReference type="InterPro" id="IPR029058">
    <property type="entry name" value="AB_hydrolase_fold"/>
</dbReference>
<keyword evidence="2" id="KW-0121">Carboxypeptidase</keyword>
<evidence type="ECO:0000313" key="2">
    <source>
        <dbReference type="EMBL" id="AFP49338.1"/>
    </source>
</evidence>
<name>J7FSI7_OLEEU</name>
<dbReference type="Pfam" id="PF00450">
    <property type="entry name" value="Peptidase_S10"/>
    <property type="match status" value="1"/>
</dbReference>
<keyword evidence="2" id="KW-0645">Protease</keyword>
<dbReference type="SUPFAM" id="SSF53474">
    <property type="entry name" value="alpha/beta-Hydrolases"/>
    <property type="match status" value="1"/>
</dbReference>
<proteinExistence type="evidence at transcript level"/>
<comment type="similarity">
    <text evidence="1">Belongs to the peptidase S10 family.</text>
</comment>